<keyword evidence="5" id="KW-1185">Reference proteome</keyword>
<dbReference type="InterPro" id="IPR000014">
    <property type="entry name" value="PAS"/>
</dbReference>
<dbReference type="SMART" id="SM00086">
    <property type="entry name" value="PAC"/>
    <property type="match status" value="2"/>
</dbReference>
<dbReference type="Gene3D" id="3.30.1380.20">
    <property type="entry name" value="Trafficking protein particle complex subunit 3"/>
    <property type="match status" value="1"/>
</dbReference>
<dbReference type="InterPro" id="IPR003594">
    <property type="entry name" value="HATPase_dom"/>
</dbReference>
<name>A0ABN1MPZ2_9FLAO</name>
<sequence length="722" mass="83130">MNAEDENQEELVARIRELEEQLAGLKDQLRKSHSVVKVPGQLQDIFTEAEKRVDSYFSDLEINPEKGMIDIDGDRYILVRASALSYDFIHTVTRMYADSSPEKAFEEGKNFLFDIGHVIGREDAKLFHQKIKVDSELEKLATGPVHFAYTGWASVIIHPESKPVPGDDFFLKYSHPYSFEADSWISKGEKSSQPVCVMNAAYSAAWCQESFGMQLSAVEITCKAKGDEQCTFVMAPPDRIADYLKGYQKAEDEEIKVPFFFERKQITERLRENEQLLQDAQKMARLGSWYFNLQTKNLIWTDELYRIFEFKNEYNPDLYQNYLSRYTPDELPILKDHVTAAIEHKKKYNFRHSIVMDDGRIKWVYCLGVPVENKEGEVVALKGIVQDITNEVQKEIELESFFDLSVDLMAVANDNYFVKLSHSWSDLLGYSLEEMYSRPITDFVHPDDVAVTNEEINHLNNGEISLHFENRYICKDGRVVVLSWSSAPHSATNHVYATARDITEQKAEEEQLKLTISEKETLLQEIHHRVKNNLQVISSLLSLQSKMNEENLELKRLYDDSINRIKSMASLHELFYKSIDRDRINFEEYTNKLVLDLLYSFRGEAHNIRPEIIVRDVFVNLDTAVPLGLLINEIITNSLKHGFHGRENGKIYIRLQKTGNGELCLEIGDNGSGFTSGIDISEAESMGLILISSLAEQLEGEIKRDMNRKGTHYTLRFKEIIL</sequence>
<comment type="caution">
    <text evidence="4">The sequence shown here is derived from an EMBL/GenBank/DDBJ whole genome shotgun (WGS) entry which is preliminary data.</text>
</comment>
<dbReference type="Pfam" id="PF08447">
    <property type="entry name" value="PAS_3"/>
    <property type="match status" value="2"/>
</dbReference>
<dbReference type="InterPro" id="IPR011495">
    <property type="entry name" value="Sig_transdc_His_kin_sub2_dim/P"/>
</dbReference>
<gene>
    <name evidence="4" type="ORF">GCM10009118_17780</name>
</gene>
<dbReference type="InterPro" id="IPR000700">
    <property type="entry name" value="PAS-assoc_C"/>
</dbReference>
<dbReference type="RefSeq" id="WP_343786773.1">
    <property type="nucleotide sequence ID" value="NZ_BAAAFH010000011.1"/>
</dbReference>
<dbReference type="Proteomes" id="UP001501126">
    <property type="component" value="Unassembled WGS sequence"/>
</dbReference>
<evidence type="ECO:0000259" key="3">
    <source>
        <dbReference type="PROSITE" id="PS50113"/>
    </source>
</evidence>
<dbReference type="InterPro" id="IPR004096">
    <property type="entry name" value="V4R"/>
</dbReference>
<dbReference type="Gene3D" id="3.30.450.20">
    <property type="entry name" value="PAS domain"/>
    <property type="match status" value="2"/>
</dbReference>
<dbReference type="SMART" id="SM00989">
    <property type="entry name" value="V4R"/>
    <property type="match status" value="1"/>
</dbReference>
<protein>
    <recommendedName>
        <fullName evidence="6">PAS domain S-box protein</fullName>
    </recommendedName>
</protein>
<dbReference type="CDD" id="cd00130">
    <property type="entry name" value="PAS"/>
    <property type="match status" value="1"/>
</dbReference>
<dbReference type="SUPFAM" id="SSF111126">
    <property type="entry name" value="Ligand-binding domain in the NO signalling and Golgi transport"/>
    <property type="match status" value="1"/>
</dbReference>
<evidence type="ECO:0000256" key="1">
    <source>
        <dbReference type="SAM" id="Coils"/>
    </source>
</evidence>
<evidence type="ECO:0000313" key="4">
    <source>
        <dbReference type="EMBL" id="GAA0875369.1"/>
    </source>
</evidence>
<dbReference type="SUPFAM" id="SSF55785">
    <property type="entry name" value="PYP-like sensor domain (PAS domain)"/>
    <property type="match status" value="2"/>
</dbReference>
<reference evidence="4 5" key="1">
    <citation type="journal article" date="2019" name="Int. J. Syst. Evol. Microbiol.">
        <title>The Global Catalogue of Microorganisms (GCM) 10K type strain sequencing project: providing services to taxonomists for standard genome sequencing and annotation.</title>
        <authorList>
            <consortium name="The Broad Institute Genomics Platform"/>
            <consortium name="The Broad Institute Genome Sequencing Center for Infectious Disease"/>
            <person name="Wu L."/>
            <person name="Ma J."/>
        </authorList>
    </citation>
    <scope>NUCLEOTIDE SEQUENCE [LARGE SCALE GENOMIC DNA]</scope>
    <source>
        <strain evidence="4 5">JCM 16083</strain>
    </source>
</reference>
<feature type="domain" description="PAC" evidence="3">
    <location>
        <begin position="348"/>
        <end position="400"/>
    </location>
</feature>
<evidence type="ECO:0008006" key="6">
    <source>
        <dbReference type="Google" id="ProtNLM"/>
    </source>
</evidence>
<organism evidence="4 5">
    <name type="scientific">Wandonia haliotis</name>
    <dbReference type="NCBI Taxonomy" id="574963"/>
    <lineage>
        <taxon>Bacteria</taxon>
        <taxon>Pseudomonadati</taxon>
        <taxon>Bacteroidota</taxon>
        <taxon>Flavobacteriia</taxon>
        <taxon>Flavobacteriales</taxon>
        <taxon>Crocinitomicaceae</taxon>
        <taxon>Wandonia</taxon>
    </lineage>
</organism>
<dbReference type="Gene3D" id="2.10.70.100">
    <property type="match status" value="1"/>
</dbReference>
<dbReference type="InterPro" id="IPR001610">
    <property type="entry name" value="PAC"/>
</dbReference>
<dbReference type="InterPro" id="IPR024096">
    <property type="entry name" value="NO_sig/Golgi_transp_ligand-bd"/>
</dbReference>
<evidence type="ECO:0000259" key="2">
    <source>
        <dbReference type="PROSITE" id="PS50112"/>
    </source>
</evidence>
<dbReference type="Pfam" id="PF02518">
    <property type="entry name" value="HATPase_c"/>
    <property type="match status" value="1"/>
</dbReference>
<dbReference type="SUPFAM" id="SSF55874">
    <property type="entry name" value="ATPase domain of HSP90 chaperone/DNA topoisomerase II/histidine kinase"/>
    <property type="match status" value="1"/>
</dbReference>
<evidence type="ECO:0000313" key="5">
    <source>
        <dbReference type="Proteomes" id="UP001501126"/>
    </source>
</evidence>
<dbReference type="PANTHER" id="PTHR43065">
    <property type="entry name" value="SENSOR HISTIDINE KINASE"/>
    <property type="match status" value="1"/>
</dbReference>
<dbReference type="PROSITE" id="PS50113">
    <property type="entry name" value="PAC"/>
    <property type="match status" value="1"/>
</dbReference>
<dbReference type="SMART" id="SM00387">
    <property type="entry name" value="HATPase_c"/>
    <property type="match status" value="1"/>
</dbReference>
<dbReference type="PANTHER" id="PTHR43065:SF23">
    <property type="entry name" value="SENSOR HISTIDINE KINASE PDTAS"/>
    <property type="match status" value="1"/>
</dbReference>
<keyword evidence="1" id="KW-0175">Coiled coil</keyword>
<accession>A0ABN1MPZ2</accession>
<dbReference type="PROSITE" id="PS50112">
    <property type="entry name" value="PAS"/>
    <property type="match status" value="1"/>
</dbReference>
<dbReference type="InterPro" id="IPR035965">
    <property type="entry name" value="PAS-like_dom_sf"/>
</dbReference>
<dbReference type="InterPro" id="IPR013655">
    <property type="entry name" value="PAS_fold_3"/>
</dbReference>
<dbReference type="Pfam" id="PF07568">
    <property type="entry name" value="HisKA_2"/>
    <property type="match status" value="1"/>
</dbReference>
<feature type="coiled-coil region" evidence="1">
    <location>
        <begin position="1"/>
        <end position="35"/>
    </location>
</feature>
<dbReference type="InterPro" id="IPR036890">
    <property type="entry name" value="HATPase_C_sf"/>
</dbReference>
<dbReference type="EMBL" id="BAAAFH010000011">
    <property type="protein sequence ID" value="GAA0875369.1"/>
    <property type="molecule type" value="Genomic_DNA"/>
</dbReference>
<feature type="domain" description="PAS" evidence="2">
    <location>
        <begin position="394"/>
        <end position="463"/>
    </location>
</feature>
<dbReference type="Gene3D" id="3.30.565.10">
    <property type="entry name" value="Histidine kinase-like ATPase, C-terminal domain"/>
    <property type="match status" value="1"/>
</dbReference>
<dbReference type="NCBIfam" id="TIGR00229">
    <property type="entry name" value="sensory_box"/>
    <property type="match status" value="1"/>
</dbReference>
<dbReference type="SMART" id="SM00091">
    <property type="entry name" value="PAS"/>
    <property type="match status" value="1"/>
</dbReference>
<proteinExistence type="predicted"/>